<evidence type="ECO:0000313" key="2">
    <source>
        <dbReference type="Proteomes" id="UP001500782"/>
    </source>
</evidence>
<proteinExistence type="predicted"/>
<dbReference type="PROSITE" id="PS51257">
    <property type="entry name" value="PROKAR_LIPOPROTEIN"/>
    <property type="match status" value="1"/>
</dbReference>
<evidence type="ECO:0000313" key="1">
    <source>
        <dbReference type="EMBL" id="GAA0343737.1"/>
    </source>
</evidence>
<dbReference type="EMBL" id="BAAADJ010000062">
    <property type="protein sequence ID" value="GAA0343737.1"/>
    <property type="molecule type" value="Genomic_DNA"/>
</dbReference>
<dbReference type="RefSeq" id="WP_343802668.1">
    <property type="nucleotide sequence ID" value="NZ_BAAADJ010000062.1"/>
</dbReference>
<gene>
    <name evidence="1" type="ORF">GCM10008967_37730</name>
</gene>
<name>A0ABN0WPW5_9BACI</name>
<comment type="caution">
    <text evidence="1">The sequence shown here is derived from an EMBL/GenBank/DDBJ whole genome shotgun (WGS) entry which is preliminary data.</text>
</comment>
<evidence type="ECO:0008006" key="3">
    <source>
        <dbReference type="Google" id="ProtNLM"/>
    </source>
</evidence>
<reference evidence="1 2" key="1">
    <citation type="journal article" date="2019" name="Int. J. Syst. Evol. Microbiol.">
        <title>The Global Catalogue of Microorganisms (GCM) 10K type strain sequencing project: providing services to taxonomists for standard genome sequencing and annotation.</title>
        <authorList>
            <consortium name="The Broad Institute Genomics Platform"/>
            <consortium name="The Broad Institute Genome Sequencing Center for Infectious Disease"/>
            <person name="Wu L."/>
            <person name="Ma J."/>
        </authorList>
    </citation>
    <scope>NUCLEOTIDE SEQUENCE [LARGE SCALE GENOMIC DNA]</scope>
    <source>
        <strain evidence="1 2">JCM 9731</strain>
    </source>
</reference>
<accession>A0ABN0WPW5</accession>
<organism evidence="1 2">
    <name type="scientific">Bacillus carboniphilus</name>
    <dbReference type="NCBI Taxonomy" id="86663"/>
    <lineage>
        <taxon>Bacteria</taxon>
        <taxon>Bacillati</taxon>
        <taxon>Bacillota</taxon>
        <taxon>Bacilli</taxon>
        <taxon>Bacillales</taxon>
        <taxon>Bacillaceae</taxon>
        <taxon>Bacillus</taxon>
    </lineage>
</organism>
<sequence>MSKSRALFLLVAILIITITGCTKNNMPNEMPDDFAFLVKFGVGSKNEINTFDQTVTKDLIMDGTVTENIPLTKEELQDIYEKMKKVNVLEPKQLEPKKVRCMQDPHGNDHWKIKLNGETIIFHVSEVYCKPTKDAKELMELRDYIFDIVSKKDQYKMLPEANGGYK</sequence>
<keyword evidence="2" id="KW-1185">Reference proteome</keyword>
<dbReference type="Proteomes" id="UP001500782">
    <property type="component" value="Unassembled WGS sequence"/>
</dbReference>
<protein>
    <recommendedName>
        <fullName evidence="3">Lipoprotein</fullName>
    </recommendedName>
</protein>